<feature type="compositionally biased region" description="Acidic residues" evidence="1">
    <location>
        <begin position="42"/>
        <end position="51"/>
    </location>
</feature>
<protein>
    <submittedName>
        <fullName evidence="2">Uncharacterized protein</fullName>
    </submittedName>
</protein>
<organism evidence="2 3">
    <name type="scientific">Morus notabilis</name>
    <dbReference type="NCBI Taxonomy" id="981085"/>
    <lineage>
        <taxon>Eukaryota</taxon>
        <taxon>Viridiplantae</taxon>
        <taxon>Streptophyta</taxon>
        <taxon>Embryophyta</taxon>
        <taxon>Tracheophyta</taxon>
        <taxon>Spermatophyta</taxon>
        <taxon>Magnoliopsida</taxon>
        <taxon>eudicotyledons</taxon>
        <taxon>Gunneridae</taxon>
        <taxon>Pentapetalae</taxon>
        <taxon>rosids</taxon>
        <taxon>fabids</taxon>
        <taxon>Rosales</taxon>
        <taxon>Moraceae</taxon>
        <taxon>Moreae</taxon>
        <taxon>Morus</taxon>
    </lineage>
</organism>
<sequence>MENGNGIVSREKLDQVALWLSATVSSAFFSSLERFSCVNVTTDDDEEDDDHREDAANDPHPTQNDVANLPAWRGETDSTELSAVNQGAGFQLSNAVFCFSGLTSGLPEDDVVLLLSKAETFLTWKSSCDDVLLLLLSFQLPKAFCRESLCVELKGHLRSLKII</sequence>
<dbReference type="Proteomes" id="UP000030645">
    <property type="component" value="Unassembled WGS sequence"/>
</dbReference>
<dbReference type="AlphaFoldDB" id="W9SKS9"/>
<proteinExistence type="predicted"/>
<accession>W9SKS9</accession>
<feature type="region of interest" description="Disordered" evidence="1">
    <location>
        <begin position="42"/>
        <end position="69"/>
    </location>
</feature>
<gene>
    <name evidence="2" type="ORF">L484_007815</name>
</gene>
<evidence type="ECO:0000256" key="1">
    <source>
        <dbReference type="SAM" id="MobiDB-lite"/>
    </source>
</evidence>
<dbReference type="PANTHER" id="PTHR34061:SF9">
    <property type="entry name" value="FIBER PROTEIN FB17"/>
    <property type="match status" value="1"/>
</dbReference>
<dbReference type="EMBL" id="KE345762">
    <property type="protein sequence ID" value="EXC14448.1"/>
    <property type="molecule type" value="Genomic_DNA"/>
</dbReference>
<keyword evidence="3" id="KW-1185">Reference proteome</keyword>
<evidence type="ECO:0000313" key="3">
    <source>
        <dbReference type="Proteomes" id="UP000030645"/>
    </source>
</evidence>
<dbReference type="PANTHER" id="PTHR34061">
    <property type="entry name" value="PROTEIN, PUTATIVE-RELATED"/>
    <property type="match status" value="1"/>
</dbReference>
<reference evidence="3" key="1">
    <citation type="submission" date="2013-01" db="EMBL/GenBank/DDBJ databases">
        <title>Draft Genome Sequence of a Mulberry Tree, Morus notabilis C.K. Schneid.</title>
        <authorList>
            <person name="He N."/>
            <person name="Zhao S."/>
        </authorList>
    </citation>
    <scope>NUCLEOTIDE SEQUENCE</scope>
</reference>
<name>W9SKS9_9ROSA</name>
<dbReference type="eggNOG" id="ENOG502S79D">
    <property type="taxonomic scope" value="Eukaryota"/>
</dbReference>
<evidence type="ECO:0000313" key="2">
    <source>
        <dbReference type="EMBL" id="EXC14448.1"/>
    </source>
</evidence>